<dbReference type="Proteomes" id="UP000036681">
    <property type="component" value="Unplaced"/>
</dbReference>
<accession>A0A0M3HIC9</accession>
<organism evidence="1 2">
    <name type="scientific">Ascaris lumbricoides</name>
    <name type="common">Giant roundworm</name>
    <dbReference type="NCBI Taxonomy" id="6252"/>
    <lineage>
        <taxon>Eukaryota</taxon>
        <taxon>Metazoa</taxon>
        <taxon>Ecdysozoa</taxon>
        <taxon>Nematoda</taxon>
        <taxon>Chromadorea</taxon>
        <taxon>Rhabditida</taxon>
        <taxon>Spirurina</taxon>
        <taxon>Ascaridomorpha</taxon>
        <taxon>Ascaridoidea</taxon>
        <taxon>Ascarididae</taxon>
        <taxon>Ascaris</taxon>
    </lineage>
</organism>
<dbReference type="WBParaSite" id="ALUE_0000127401-mRNA-1">
    <property type="protein sequence ID" value="ALUE_0000127401-mRNA-1"/>
    <property type="gene ID" value="ALUE_0000127401"/>
</dbReference>
<evidence type="ECO:0000313" key="2">
    <source>
        <dbReference type="WBParaSite" id="ALUE_0000127401-mRNA-1"/>
    </source>
</evidence>
<reference evidence="2" key="1">
    <citation type="submission" date="2017-02" db="UniProtKB">
        <authorList>
            <consortium name="WormBaseParasite"/>
        </authorList>
    </citation>
    <scope>IDENTIFICATION</scope>
</reference>
<dbReference type="AlphaFoldDB" id="A0A0M3HIC9"/>
<sequence>METTTTTLRWGVLLMVAYNDVQVRYSVTSLLLYL</sequence>
<evidence type="ECO:0000313" key="1">
    <source>
        <dbReference type="Proteomes" id="UP000036681"/>
    </source>
</evidence>
<name>A0A0M3HIC9_ASCLU</name>
<keyword evidence="1" id="KW-1185">Reference proteome</keyword>
<proteinExistence type="predicted"/>
<protein>
    <submittedName>
        <fullName evidence="2">DUF418 domain-containing protein</fullName>
    </submittedName>
</protein>